<sequence length="198" mass="22496">MKRILIVISLALLVVCLGACNKEIQSTNTLAEAKLTDKEKFLLSSTSDKSFVFDYKVDKKYKQVSLWVDKYEFGKLVEEKLNNMLTEIDGTGMIIFSTSQTIAEQKESTINISVNNYNGFSTIRTQLIIPKVMQSTWGSNPSEYIPIADKMVLASICYSNGHGMSSLTNDFYSDIDNRLYEIKDYDVVYVLRAEFLDK</sequence>
<proteinExistence type="predicted"/>
<evidence type="ECO:0008006" key="4">
    <source>
        <dbReference type="Google" id="ProtNLM"/>
    </source>
</evidence>
<keyword evidence="1" id="KW-0732">Signal</keyword>
<dbReference type="RefSeq" id="WP_151699550.1">
    <property type="nucleotide sequence ID" value="NZ_CP031223.1"/>
</dbReference>
<feature type="signal peptide" evidence="1">
    <location>
        <begin position="1"/>
        <end position="19"/>
    </location>
</feature>
<dbReference type="Proteomes" id="UP000325517">
    <property type="component" value="Chromosome"/>
</dbReference>
<feature type="chain" id="PRO_5039014665" description="Lipoprotein" evidence="1">
    <location>
        <begin position="20"/>
        <end position="198"/>
    </location>
</feature>
<protein>
    <recommendedName>
        <fullName evidence="4">Lipoprotein</fullName>
    </recommendedName>
</protein>
<name>A0A5J6SMD1_9BACI</name>
<dbReference type="KEGG" id="psyo:PB01_07080"/>
<organism evidence="2 3">
    <name type="scientific">Psychrobacillus glaciei</name>
    <dbReference type="NCBI Taxonomy" id="2283160"/>
    <lineage>
        <taxon>Bacteria</taxon>
        <taxon>Bacillati</taxon>
        <taxon>Bacillota</taxon>
        <taxon>Bacilli</taxon>
        <taxon>Bacillales</taxon>
        <taxon>Bacillaceae</taxon>
        <taxon>Psychrobacillus</taxon>
    </lineage>
</organism>
<evidence type="ECO:0000313" key="2">
    <source>
        <dbReference type="EMBL" id="QFF98613.1"/>
    </source>
</evidence>
<gene>
    <name evidence="2" type="ORF">PB01_07080</name>
</gene>
<dbReference type="EMBL" id="CP031223">
    <property type="protein sequence ID" value="QFF98613.1"/>
    <property type="molecule type" value="Genomic_DNA"/>
</dbReference>
<dbReference type="OrthoDB" id="2456338at2"/>
<reference evidence="2 3" key="1">
    <citation type="submission" date="2018-07" db="EMBL/GenBank/DDBJ databases">
        <title>Complete genome sequence of Psychrobacillus sp. PB01, isolated from iceberg, and comparative genome analysis of Psychrobacillus strains.</title>
        <authorList>
            <person name="Lee P.C."/>
        </authorList>
    </citation>
    <scope>NUCLEOTIDE SEQUENCE [LARGE SCALE GENOMIC DNA]</scope>
    <source>
        <strain evidence="2 3">PB01</strain>
    </source>
</reference>
<evidence type="ECO:0000256" key="1">
    <source>
        <dbReference type="SAM" id="SignalP"/>
    </source>
</evidence>
<accession>A0A5J6SMD1</accession>
<keyword evidence="3" id="KW-1185">Reference proteome</keyword>
<dbReference type="AlphaFoldDB" id="A0A5J6SMD1"/>
<evidence type="ECO:0000313" key="3">
    <source>
        <dbReference type="Proteomes" id="UP000325517"/>
    </source>
</evidence>